<protein>
    <recommendedName>
        <fullName evidence="4">BZIP transcription factor</fullName>
    </recommendedName>
</protein>
<name>A0A507AF00_9PEZI</name>
<evidence type="ECO:0000313" key="2">
    <source>
        <dbReference type="EMBL" id="TPX07082.1"/>
    </source>
</evidence>
<dbReference type="AlphaFoldDB" id="A0A507AF00"/>
<dbReference type="Proteomes" id="UP000319257">
    <property type="component" value="Unassembled WGS sequence"/>
</dbReference>
<dbReference type="RefSeq" id="XP_030988793.1">
    <property type="nucleotide sequence ID" value="XM_031133656.1"/>
</dbReference>
<dbReference type="PANTHER" id="PTHR40618:SF1">
    <property type="entry name" value="B-ZIP TRANSCRIPTION FACTOR (EUROFUNG)"/>
    <property type="match status" value="1"/>
</dbReference>
<dbReference type="EMBL" id="SKBQ01000095">
    <property type="protein sequence ID" value="TPX07082.1"/>
    <property type="molecule type" value="Genomic_DNA"/>
</dbReference>
<dbReference type="PANTHER" id="PTHR40618">
    <property type="entry name" value="B-ZIP TRANSCRIPTION FACTOR (EUROFUNG)-RELATED"/>
    <property type="match status" value="1"/>
</dbReference>
<feature type="region of interest" description="Disordered" evidence="1">
    <location>
        <begin position="1"/>
        <end position="43"/>
    </location>
</feature>
<feature type="compositionally biased region" description="Basic and acidic residues" evidence="1">
    <location>
        <begin position="24"/>
        <end position="35"/>
    </location>
</feature>
<sequence>METAQSPRVKDEPPRKRRGRPRKNRSDDETLNARRERGRKAQKLYRVRQQAVEEAKKQELSGLERTLRDVVSEFLSFTNHVVQSDWAKHDLALMDRLHQSTDHILSMVDTEASGSCSSLSALTALPDDTSSVPELEHSTLDATESAPLTGQQVTAVTETGLYYGDNSLLEVSASDSVTQPPVIGRDPGPGFPKYKTYHSTKATIPMTISPFHTFMTHAIDRPRLDNPLSLEITYLAIQKAYRLLSTATNLTSHLVSRVFGFALTQHSRQQILNYLDWFLGPGYAHIDFLATASVLKFTDAMVAQKLISSMGEEVYNADKVARLLRERIQGDACQDILDIKVDISSADTPLMGYWVQPAPVWAISPYHSNTMATIRVSKARLLQSLTTGGYCVGPGPAFLRRNFEKAIFDSKIDTFC</sequence>
<proteinExistence type="predicted"/>
<comment type="caution">
    <text evidence="2">The sequence shown here is derived from an EMBL/GenBank/DDBJ whole genome shotgun (WGS) entry which is preliminary data.</text>
</comment>
<dbReference type="InParanoid" id="A0A507AF00"/>
<evidence type="ECO:0000313" key="3">
    <source>
        <dbReference type="Proteomes" id="UP000319257"/>
    </source>
</evidence>
<evidence type="ECO:0000256" key="1">
    <source>
        <dbReference type="SAM" id="MobiDB-lite"/>
    </source>
</evidence>
<dbReference type="GeneID" id="41978424"/>
<reference evidence="2 3" key="1">
    <citation type="submission" date="2019-06" db="EMBL/GenBank/DDBJ databases">
        <title>Draft genome sequence of the filamentous fungus Phialemoniopsis curvata isolated from diesel fuel.</title>
        <authorList>
            <person name="Varaljay V.A."/>
            <person name="Lyon W.J."/>
            <person name="Crouch A.L."/>
            <person name="Drake C.E."/>
            <person name="Hollomon J.M."/>
            <person name="Nadeau L.J."/>
            <person name="Nunn H.S."/>
            <person name="Stevenson B.S."/>
            <person name="Bojanowski C.L."/>
            <person name="Crookes-Goodson W.J."/>
        </authorList>
    </citation>
    <scope>NUCLEOTIDE SEQUENCE [LARGE SCALE GENOMIC DNA]</scope>
    <source>
        <strain evidence="2 3">D216</strain>
    </source>
</reference>
<dbReference type="CDD" id="cd14686">
    <property type="entry name" value="bZIP"/>
    <property type="match status" value="1"/>
</dbReference>
<dbReference type="OrthoDB" id="3555317at2759"/>
<organism evidence="2 3">
    <name type="scientific">Thyridium curvatum</name>
    <dbReference type="NCBI Taxonomy" id="1093900"/>
    <lineage>
        <taxon>Eukaryota</taxon>
        <taxon>Fungi</taxon>
        <taxon>Dikarya</taxon>
        <taxon>Ascomycota</taxon>
        <taxon>Pezizomycotina</taxon>
        <taxon>Sordariomycetes</taxon>
        <taxon>Sordariomycetidae</taxon>
        <taxon>Thyridiales</taxon>
        <taxon>Thyridiaceae</taxon>
        <taxon>Thyridium</taxon>
    </lineage>
</organism>
<accession>A0A507AF00</accession>
<gene>
    <name evidence="2" type="ORF">E0L32_010977</name>
</gene>
<evidence type="ECO:0008006" key="4">
    <source>
        <dbReference type="Google" id="ProtNLM"/>
    </source>
</evidence>
<keyword evidence="3" id="KW-1185">Reference proteome</keyword>